<sequence length="64" mass="6758">MLKKFFSLFAGLCFGCAGAAELKVGDAAPDFSLKGSDGKTYKLSDYKGKEAVVIAWFPKAFTGG</sequence>
<feature type="domain" description="Alkyl hydroperoxide reductase subunit C/ Thiol specific antioxidant" evidence="1">
    <location>
        <begin position="24"/>
        <end position="63"/>
    </location>
</feature>
<dbReference type="InterPro" id="IPR036249">
    <property type="entry name" value="Thioredoxin-like_sf"/>
</dbReference>
<dbReference type="Pfam" id="PF00578">
    <property type="entry name" value="AhpC-TSA"/>
    <property type="match status" value="1"/>
</dbReference>
<organism evidence="2">
    <name type="scientific">marine metagenome</name>
    <dbReference type="NCBI Taxonomy" id="408172"/>
    <lineage>
        <taxon>unclassified sequences</taxon>
        <taxon>metagenomes</taxon>
        <taxon>ecological metagenomes</taxon>
    </lineage>
</organism>
<evidence type="ECO:0000313" key="2">
    <source>
        <dbReference type="EMBL" id="SVB16824.1"/>
    </source>
</evidence>
<dbReference type="SUPFAM" id="SSF52833">
    <property type="entry name" value="Thioredoxin-like"/>
    <property type="match status" value="1"/>
</dbReference>
<dbReference type="Gene3D" id="3.40.30.10">
    <property type="entry name" value="Glutaredoxin"/>
    <property type="match status" value="1"/>
</dbReference>
<dbReference type="EMBL" id="UINC01031182">
    <property type="protein sequence ID" value="SVB16824.1"/>
    <property type="molecule type" value="Genomic_DNA"/>
</dbReference>
<accession>A0A382BT45</accession>
<dbReference type="AlphaFoldDB" id="A0A382BT45"/>
<dbReference type="GO" id="GO:0016491">
    <property type="term" value="F:oxidoreductase activity"/>
    <property type="evidence" value="ECO:0007669"/>
    <property type="project" value="InterPro"/>
</dbReference>
<evidence type="ECO:0000259" key="1">
    <source>
        <dbReference type="Pfam" id="PF00578"/>
    </source>
</evidence>
<dbReference type="InterPro" id="IPR000866">
    <property type="entry name" value="AhpC/TSA"/>
</dbReference>
<protein>
    <recommendedName>
        <fullName evidence="1">Alkyl hydroperoxide reductase subunit C/ Thiol specific antioxidant domain-containing protein</fullName>
    </recommendedName>
</protein>
<proteinExistence type="predicted"/>
<reference evidence="2" key="1">
    <citation type="submission" date="2018-05" db="EMBL/GenBank/DDBJ databases">
        <authorList>
            <person name="Lanie J.A."/>
            <person name="Ng W.-L."/>
            <person name="Kazmierczak K.M."/>
            <person name="Andrzejewski T.M."/>
            <person name="Davidsen T.M."/>
            <person name="Wayne K.J."/>
            <person name="Tettelin H."/>
            <person name="Glass J.I."/>
            <person name="Rusch D."/>
            <person name="Podicherti R."/>
            <person name="Tsui H.-C.T."/>
            <person name="Winkler M.E."/>
        </authorList>
    </citation>
    <scope>NUCLEOTIDE SEQUENCE</scope>
</reference>
<name>A0A382BT45_9ZZZZ</name>
<dbReference type="GO" id="GO:0016209">
    <property type="term" value="F:antioxidant activity"/>
    <property type="evidence" value="ECO:0007669"/>
    <property type="project" value="InterPro"/>
</dbReference>
<gene>
    <name evidence="2" type="ORF">METZ01_LOCUS169678</name>
</gene>